<sequence length="489" mass="51858">MPRSASATSRTSFPSGPANGGPSTLPTRSDRASADGRPHMTELQETLQELVARFGIPGAVAGVLEDGRIETAAAGVANLNSGVEMTPDTLFLTGSITKVWTTTLLMTLVEQGLVDLDAPVKRYLPDLVLGDPQAADALVVRHLVTHSTGIDAADLIADVGDGDAAIANWMPLLRDVGQLFAPGEYFSYSNAGFVLAGRLIEVVTGEGFSTAMRQRLFAPLGLERSMFTAKEAILHRMAIGHRPVDGRMTPSELFMMPECLGPAGTTLITSVQDTLTFVQSHLPTLTSAKRVLSAESVDRMAAHHLDFPVPETGSVGLSWLRKQYGDRVVLTHSGGSYGGAAMVGVVPDSGAAYVAFANGGPGSMALHYELAKVVLQDRFGLPAPLAPDLSGPEPEPSRYHGHYVCWGCDLTVTGDGDALNYRAKFTDPVLGRNRAEPPPLRLRPIGEQGLALADHPDQPPFGYGVGDDGSGHAEFLFILDHLVPRTGDH</sequence>
<dbReference type="Gene3D" id="3.40.710.10">
    <property type="entry name" value="DD-peptidase/beta-lactamase superfamily"/>
    <property type="match status" value="1"/>
</dbReference>
<dbReference type="Pfam" id="PF00144">
    <property type="entry name" value="Beta-lactamase"/>
    <property type="match status" value="1"/>
</dbReference>
<proteinExistence type="predicted"/>
<accession>A0A4R5BZ22</accession>
<evidence type="ECO:0000259" key="2">
    <source>
        <dbReference type="Pfam" id="PF00144"/>
    </source>
</evidence>
<dbReference type="EMBL" id="SMKU01000046">
    <property type="protein sequence ID" value="TDD91146.1"/>
    <property type="molecule type" value="Genomic_DNA"/>
</dbReference>
<reference evidence="3 4" key="1">
    <citation type="submission" date="2019-03" db="EMBL/GenBank/DDBJ databases">
        <title>Draft genome sequences of novel Actinobacteria.</title>
        <authorList>
            <person name="Sahin N."/>
            <person name="Ay H."/>
            <person name="Saygin H."/>
        </authorList>
    </citation>
    <scope>NUCLEOTIDE SEQUENCE [LARGE SCALE GENOMIC DNA]</scope>
    <source>
        <strain evidence="3 4">H3C3</strain>
    </source>
</reference>
<dbReference type="SUPFAM" id="SSF56601">
    <property type="entry name" value="beta-lactamase/transpeptidase-like"/>
    <property type="match status" value="1"/>
</dbReference>
<dbReference type="InterPro" id="IPR001466">
    <property type="entry name" value="Beta-lactam-related"/>
</dbReference>
<dbReference type="InterPro" id="IPR050491">
    <property type="entry name" value="AmpC-like"/>
</dbReference>
<dbReference type="Proteomes" id="UP000294513">
    <property type="component" value="Unassembled WGS sequence"/>
</dbReference>
<evidence type="ECO:0000256" key="1">
    <source>
        <dbReference type="SAM" id="MobiDB-lite"/>
    </source>
</evidence>
<evidence type="ECO:0000313" key="3">
    <source>
        <dbReference type="EMBL" id="TDD91146.1"/>
    </source>
</evidence>
<dbReference type="PANTHER" id="PTHR46825:SF9">
    <property type="entry name" value="BETA-LACTAMASE-RELATED DOMAIN-CONTAINING PROTEIN"/>
    <property type="match status" value="1"/>
</dbReference>
<protein>
    <submittedName>
        <fullName evidence="3">Class A beta-lactamase-related serine hydrolase</fullName>
    </submittedName>
</protein>
<keyword evidence="3" id="KW-0378">Hydrolase</keyword>
<evidence type="ECO:0000313" key="4">
    <source>
        <dbReference type="Proteomes" id="UP000294513"/>
    </source>
</evidence>
<name>A0A4R5BZ22_9ACTN</name>
<feature type="region of interest" description="Disordered" evidence="1">
    <location>
        <begin position="1"/>
        <end position="38"/>
    </location>
</feature>
<feature type="domain" description="Beta-lactamase-related" evidence="2">
    <location>
        <begin position="44"/>
        <end position="367"/>
    </location>
</feature>
<feature type="compositionally biased region" description="Basic and acidic residues" evidence="1">
    <location>
        <begin position="28"/>
        <end position="38"/>
    </location>
</feature>
<comment type="caution">
    <text evidence="3">The sequence shown here is derived from an EMBL/GenBank/DDBJ whole genome shotgun (WGS) entry which is preliminary data.</text>
</comment>
<keyword evidence="4" id="KW-1185">Reference proteome</keyword>
<dbReference type="GO" id="GO:0016787">
    <property type="term" value="F:hydrolase activity"/>
    <property type="evidence" value="ECO:0007669"/>
    <property type="project" value="UniProtKB-KW"/>
</dbReference>
<gene>
    <name evidence="3" type="ORF">E1298_12250</name>
</gene>
<organism evidence="3 4">
    <name type="scientific">Actinomadura rubrisoli</name>
    <dbReference type="NCBI Taxonomy" id="2530368"/>
    <lineage>
        <taxon>Bacteria</taxon>
        <taxon>Bacillati</taxon>
        <taxon>Actinomycetota</taxon>
        <taxon>Actinomycetes</taxon>
        <taxon>Streptosporangiales</taxon>
        <taxon>Thermomonosporaceae</taxon>
        <taxon>Actinomadura</taxon>
    </lineage>
</organism>
<feature type="compositionally biased region" description="Polar residues" evidence="1">
    <location>
        <begin position="1"/>
        <end position="14"/>
    </location>
</feature>
<dbReference type="OrthoDB" id="262125at2"/>
<dbReference type="InterPro" id="IPR012338">
    <property type="entry name" value="Beta-lactam/transpept-like"/>
</dbReference>
<dbReference type="PANTHER" id="PTHR46825">
    <property type="entry name" value="D-ALANYL-D-ALANINE-CARBOXYPEPTIDASE/ENDOPEPTIDASE AMPH"/>
    <property type="match status" value="1"/>
</dbReference>
<dbReference type="AlphaFoldDB" id="A0A4R5BZ22"/>